<evidence type="ECO:0000256" key="4">
    <source>
        <dbReference type="ARBA" id="ARBA00022989"/>
    </source>
</evidence>
<evidence type="ECO:0000256" key="3">
    <source>
        <dbReference type="ARBA" id="ARBA00022692"/>
    </source>
</evidence>
<dbReference type="EMBL" id="CP038437">
    <property type="protein sequence ID" value="QEM81605.1"/>
    <property type="molecule type" value="Genomic_DNA"/>
</dbReference>
<feature type="transmembrane region" description="Helical" evidence="7">
    <location>
        <begin position="35"/>
        <end position="64"/>
    </location>
</feature>
<name>A0A5C1NHK8_9GAMM</name>
<dbReference type="PIRSF" id="PIRSF035875">
    <property type="entry name" value="RNase_BN"/>
    <property type="match status" value="1"/>
</dbReference>
<feature type="transmembrane region" description="Helical" evidence="7">
    <location>
        <begin position="192"/>
        <end position="212"/>
    </location>
</feature>
<evidence type="ECO:0000256" key="2">
    <source>
        <dbReference type="ARBA" id="ARBA00022475"/>
    </source>
</evidence>
<feature type="transmembrane region" description="Helical" evidence="7">
    <location>
        <begin position="224"/>
        <end position="245"/>
    </location>
</feature>
<keyword evidence="5 7" id="KW-0472">Membrane</keyword>
<reference evidence="8" key="1">
    <citation type="submission" date="2021-02" db="EMBL/GenBank/DDBJ databases">
        <title>Strain Y2R2, a novel species of the genus Halomonas.</title>
        <authorList>
            <person name="Huang H."/>
        </authorList>
    </citation>
    <scope>NUCLEOTIDE SEQUENCE</scope>
    <source>
        <strain evidence="8">Y2R2</strain>
    </source>
</reference>
<keyword evidence="9" id="KW-1185">Reference proteome</keyword>
<gene>
    <name evidence="8" type="ORF">E4T21_08655</name>
</gene>
<evidence type="ECO:0000313" key="8">
    <source>
        <dbReference type="EMBL" id="QEM81605.1"/>
    </source>
</evidence>
<dbReference type="InterPro" id="IPR017039">
    <property type="entry name" value="Virul_fac_BrkB"/>
</dbReference>
<feature type="transmembrane region" description="Helical" evidence="7">
    <location>
        <begin position="6"/>
        <end position="23"/>
    </location>
</feature>
<dbReference type="PANTHER" id="PTHR30213:SF0">
    <property type="entry name" value="UPF0761 MEMBRANE PROTEIN YIHY"/>
    <property type="match status" value="1"/>
</dbReference>
<dbReference type="RefSeq" id="WP_149284616.1">
    <property type="nucleotide sequence ID" value="NZ_CP038437.2"/>
</dbReference>
<accession>A0A5C1NHK8</accession>
<evidence type="ECO:0000256" key="7">
    <source>
        <dbReference type="SAM" id="Phobius"/>
    </source>
</evidence>
<keyword evidence="2" id="KW-1003">Cell membrane</keyword>
<keyword evidence="3 7" id="KW-0812">Transmembrane</keyword>
<feature type="compositionally biased region" description="Polar residues" evidence="6">
    <location>
        <begin position="315"/>
        <end position="329"/>
    </location>
</feature>
<organism evidence="8 9">
    <name type="scientific">Halomonas binhaiensis</name>
    <dbReference type="NCBI Taxonomy" id="2562282"/>
    <lineage>
        <taxon>Bacteria</taxon>
        <taxon>Pseudomonadati</taxon>
        <taxon>Pseudomonadota</taxon>
        <taxon>Gammaproteobacteria</taxon>
        <taxon>Oceanospirillales</taxon>
        <taxon>Halomonadaceae</taxon>
        <taxon>Halomonas</taxon>
    </lineage>
</organism>
<keyword evidence="4 7" id="KW-1133">Transmembrane helix</keyword>
<proteinExistence type="predicted"/>
<protein>
    <submittedName>
        <fullName evidence="8">YihY/virulence factor BrkB family protein</fullName>
    </submittedName>
</protein>
<evidence type="ECO:0000313" key="9">
    <source>
        <dbReference type="Proteomes" id="UP000324285"/>
    </source>
</evidence>
<evidence type="ECO:0000256" key="5">
    <source>
        <dbReference type="ARBA" id="ARBA00023136"/>
    </source>
</evidence>
<dbReference type="Proteomes" id="UP000324285">
    <property type="component" value="Chromosome"/>
</dbReference>
<dbReference type="AlphaFoldDB" id="A0A5C1NHK8"/>
<feature type="region of interest" description="Disordered" evidence="6">
    <location>
        <begin position="303"/>
        <end position="329"/>
    </location>
</feature>
<dbReference type="OrthoDB" id="8680520at2"/>
<dbReference type="KEGG" id="hbh:E4T21_08655"/>
<dbReference type="GO" id="GO:0005886">
    <property type="term" value="C:plasma membrane"/>
    <property type="evidence" value="ECO:0007669"/>
    <property type="project" value="UniProtKB-SubCell"/>
</dbReference>
<feature type="transmembrane region" description="Helical" evidence="7">
    <location>
        <begin position="257"/>
        <end position="282"/>
    </location>
</feature>
<feature type="transmembrane region" description="Helical" evidence="7">
    <location>
        <begin position="101"/>
        <end position="121"/>
    </location>
</feature>
<dbReference type="Pfam" id="PF03631">
    <property type="entry name" value="Virul_fac_BrkB"/>
    <property type="match status" value="1"/>
</dbReference>
<feature type="transmembrane region" description="Helical" evidence="7">
    <location>
        <begin position="142"/>
        <end position="168"/>
    </location>
</feature>
<dbReference type="PANTHER" id="PTHR30213">
    <property type="entry name" value="INNER MEMBRANE PROTEIN YHJD"/>
    <property type="match status" value="1"/>
</dbReference>
<evidence type="ECO:0000256" key="6">
    <source>
        <dbReference type="SAM" id="MobiDB-lite"/>
    </source>
</evidence>
<evidence type="ECO:0000256" key="1">
    <source>
        <dbReference type="ARBA" id="ARBA00004651"/>
    </source>
</evidence>
<dbReference type="NCBIfam" id="TIGR00765">
    <property type="entry name" value="yihY_not_rbn"/>
    <property type="match status" value="1"/>
</dbReference>
<sequence length="329" mass="36194">MTKSRWYHHALFTLLPHLAMFAWRVITNFLHNRGMLLASGVGFNLLLSSIPLFALIVVVLAQLVDEQQLFMLISIQARHIAPGHADVVLQSVQALLNSREIISLYGLPVLLLFSSVAFRMLENALSVIFHKPDVKDTRSVWVSFLLPYGFMLVLSMLLLALAIAVSLASTMNAMWMVMHGKELIVASLSEEVLNLCSFIGVFLLFSAIYKILPVVSISLRRALAGGFAAALLWEGARFALVYYFANLSLVSDVYGPLATLIVLLLSQEIGAAIVLLGAQVIAELEHNARLGLPWYQDPGHKYHDQDAINDDESPASLSGGESTPSSHDR</sequence>
<comment type="subcellular location">
    <subcellularLocation>
        <location evidence="1">Cell membrane</location>
        <topology evidence="1">Multi-pass membrane protein</topology>
    </subcellularLocation>
</comment>